<reference evidence="1" key="2">
    <citation type="submission" date="2022-06" db="UniProtKB">
        <authorList>
            <consortium name="EnsemblMetazoa"/>
        </authorList>
    </citation>
    <scope>IDENTIFICATION</scope>
    <source>
        <strain evidence="1">DF5081</strain>
    </source>
</reference>
<dbReference type="EnsemblMetazoa" id="CJA25833.1">
    <property type="protein sequence ID" value="CJA25833.1"/>
    <property type="gene ID" value="WBGene00181405"/>
</dbReference>
<dbReference type="Proteomes" id="UP000005237">
    <property type="component" value="Unassembled WGS sequence"/>
</dbReference>
<accession>A0A8R1E6P0</accession>
<dbReference type="AlphaFoldDB" id="A0A8R1E6P0"/>
<protein>
    <submittedName>
        <fullName evidence="1">Uncharacterized protein</fullName>
    </submittedName>
</protein>
<keyword evidence="2" id="KW-1185">Reference proteome</keyword>
<sequence>MTQITKSIHTSNDWWCTVGHYIVIVVAHSLPVVKRNGVTVDAHPLIDRRHGRTKWRRHSNVLRPLTNAYDRRACIGPSPPATLHLWDHTVFRRPISAARKAPAHSADYIRRRFHSFNQWFPTRDLCSLSSFFFLSPFVSHSSVLV</sequence>
<name>A0A8R1E6P0_CAEJA</name>
<organism evidence="1 2">
    <name type="scientific">Caenorhabditis japonica</name>
    <dbReference type="NCBI Taxonomy" id="281687"/>
    <lineage>
        <taxon>Eukaryota</taxon>
        <taxon>Metazoa</taxon>
        <taxon>Ecdysozoa</taxon>
        <taxon>Nematoda</taxon>
        <taxon>Chromadorea</taxon>
        <taxon>Rhabditida</taxon>
        <taxon>Rhabditina</taxon>
        <taxon>Rhabditomorpha</taxon>
        <taxon>Rhabditoidea</taxon>
        <taxon>Rhabditidae</taxon>
        <taxon>Peloderinae</taxon>
        <taxon>Caenorhabditis</taxon>
    </lineage>
</organism>
<evidence type="ECO:0000313" key="1">
    <source>
        <dbReference type="EnsemblMetazoa" id="CJA25833.1"/>
    </source>
</evidence>
<reference evidence="2" key="1">
    <citation type="submission" date="2010-08" db="EMBL/GenBank/DDBJ databases">
        <authorList>
            <consortium name="Caenorhabditis japonica Sequencing Consortium"/>
            <person name="Wilson R.K."/>
        </authorList>
    </citation>
    <scope>NUCLEOTIDE SEQUENCE [LARGE SCALE GENOMIC DNA]</scope>
    <source>
        <strain evidence="2">DF5081</strain>
    </source>
</reference>
<evidence type="ECO:0000313" key="2">
    <source>
        <dbReference type="Proteomes" id="UP000005237"/>
    </source>
</evidence>
<proteinExistence type="predicted"/>